<evidence type="ECO:0000313" key="2">
    <source>
        <dbReference type="Proteomes" id="UP000001887"/>
    </source>
</evidence>
<evidence type="ECO:0000313" key="1">
    <source>
        <dbReference type="EMBL" id="ADB15045.1"/>
    </source>
</evidence>
<dbReference type="HOGENOM" id="CLU_1814023_0_0_0"/>
<proteinExistence type="predicted"/>
<gene>
    <name evidence="1" type="ordered locus">Psta_0355</name>
</gene>
<dbReference type="AlphaFoldDB" id="D2R2D6"/>
<dbReference type="Proteomes" id="UP000001887">
    <property type="component" value="Chromosome"/>
</dbReference>
<dbReference type="EMBL" id="CP001848">
    <property type="protein sequence ID" value="ADB15045.1"/>
    <property type="molecule type" value="Genomic_DNA"/>
</dbReference>
<reference evidence="1 2" key="1">
    <citation type="journal article" date="2009" name="Stand. Genomic Sci.">
        <title>Complete genome sequence of Pirellula staleyi type strain (ATCC 27377).</title>
        <authorList>
            <person name="Clum A."/>
            <person name="Tindall B.J."/>
            <person name="Sikorski J."/>
            <person name="Ivanova N."/>
            <person name="Mavrommatis K."/>
            <person name="Lucas S."/>
            <person name="Glavina del Rio T."/>
            <person name="Nolan M."/>
            <person name="Chen F."/>
            <person name="Tice H."/>
            <person name="Pitluck S."/>
            <person name="Cheng J.F."/>
            <person name="Chertkov O."/>
            <person name="Brettin T."/>
            <person name="Han C."/>
            <person name="Detter J.C."/>
            <person name="Kuske C."/>
            <person name="Bruce D."/>
            <person name="Goodwin L."/>
            <person name="Ovchinikova G."/>
            <person name="Pati A."/>
            <person name="Mikhailova N."/>
            <person name="Chen A."/>
            <person name="Palaniappan K."/>
            <person name="Land M."/>
            <person name="Hauser L."/>
            <person name="Chang Y.J."/>
            <person name="Jeffries C.D."/>
            <person name="Chain P."/>
            <person name="Rohde M."/>
            <person name="Goker M."/>
            <person name="Bristow J."/>
            <person name="Eisen J.A."/>
            <person name="Markowitz V."/>
            <person name="Hugenholtz P."/>
            <person name="Kyrpides N.C."/>
            <person name="Klenk H.P."/>
            <person name="Lapidus A."/>
        </authorList>
    </citation>
    <scope>NUCLEOTIDE SEQUENCE [LARGE SCALE GENOMIC DNA]</scope>
    <source>
        <strain evidence="2">ATCC 27377 / DSM 6068 / ICPB 4128</strain>
    </source>
</reference>
<dbReference type="PROSITE" id="PS51257">
    <property type="entry name" value="PROKAR_LIPOPROTEIN"/>
    <property type="match status" value="1"/>
</dbReference>
<protein>
    <submittedName>
        <fullName evidence="1">Uncharacterized protein</fullName>
    </submittedName>
</protein>
<dbReference type="OrthoDB" id="214969at2"/>
<sequence length="142" mass="14734">MRESQQVSRRDFQKQAAAILGGLALGSMIGCSTNPSEGTASAKDLHTCRGLNDCKGLGGDGKNSCRGQGTCATIAAHTCGGQNECKGQGGCGANPALNDCKGQGGCAIPLMDGAWATVRERMEKQWKEKSLEFGEEPPAKKS</sequence>
<dbReference type="PROSITE" id="PS51318">
    <property type="entry name" value="TAT"/>
    <property type="match status" value="1"/>
</dbReference>
<name>D2R2D6_PIRSD</name>
<dbReference type="KEGG" id="psl:Psta_0355"/>
<organism evidence="1 2">
    <name type="scientific">Pirellula staleyi (strain ATCC 27377 / DSM 6068 / ICPB 4128)</name>
    <name type="common">Pirella staleyi</name>
    <dbReference type="NCBI Taxonomy" id="530564"/>
    <lineage>
        <taxon>Bacteria</taxon>
        <taxon>Pseudomonadati</taxon>
        <taxon>Planctomycetota</taxon>
        <taxon>Planctomycetia</taxon>
        <taxon>Pirellulales</taxon>
        <taxon>Pirellulaceae</taxon>
        <taxon>Pirellula</taxon>
    </lineage>
</organism>
<keyword evidence="2" id="KW-1185">Reference proteome</keyword>
<dbReference type="InterPro" id="IPR006311">
    <property type="entry name" value="TAT_signal"/>
</dbReference>
<accession>D2R2D6</accession>
<dbReference type="eggNOG" id="ENOG5032RJ5">
    <property type="taxonomic scope" value="Bacteria"/>
</dbReference>